<sequence length="73" mass="7830">MTGDAGESVSIEVRRGSPTEEELAALIAVVTDRYSGEAAEAVAEEDAARSAWSVSQRGLREPLRRELGWVRGA</sequence>
<dbReference type="Proteomes" id="UP000033956">
    <property type="component" value="Unassembled WGS sequence"/>
</dbReference>
<evidence type="ECO:0008006" key="3">
    <source>
        <dbReference type="Google" id="ProtNLM"/>
    </source>
</evidence>
<dbReference type="EMBL" id="JYIZ01000043">
    <property type="protein sequence ID" value="KJL41715.1"/>
    <property type="molecule type" value="Genomic_DNA"/>
</dbReference>
<dbReference type="PATRIC" id="fig|92835.4.peg.1318"/>
<protein>
    <recommendedName>
        <fullName evidence="3">Acyl-CoA carboxylase subunit epsilon</fullName>
    </recommendedName>
</protein>
<gene>
    <name evidence="1" type="ORF">RS81_01300</name>
</gene>
<keyword evidence="2" id="KW-1185">Reference proteome</keyword>
<evidence type="ECO:0000313" key="2">
    <source>
        <dbReference type="Proteomes" id="UP000033956"/>
    </source>
</evidence>
<dbReference type="GO" id="GO:0004658">
    <property type="term" value="F:propionyl-CoA carboxylase activity"/>
    <property type="evidence" value="ECO:0007669"/>
    <property type="project" value="InterPro"/>
</dbReference>
<name>A0A0M2H5E9_9MICO</name>
<dbReference type="STRING" id="92835.RS81_01300"/>
<evidence type="ECO:0000313" key="1">
    <source>
        <dbReference type="EMBL" id="KJL41715.1"/>
    </source>
</evidence>
<dbReference type="OrthoDB" id="5120802at2"/>
<dbReference type="RefSeq" id="WP_045275256.1">
    <property type="nucleotide sequence ID" value="NZ_BAAAUP010000008.1"/>
</dbReference>
<accession>A0A0M2H5E9</accession>
<organism evidence="1 2">
    <name type="scientific">Microbacterium terrae</name>
    <dbReference type="NCBI Taxonomy" id="69369"/>
    <lineage>
        <taxon>Bacteria</taxon>
        <taxon>Bacillati</taxon>
        <taxon>Actinomycetota</taxon>
        <taxon>Actinomycetes</taxon>
        <taxon>Micrococcales</taxon>
        <taxon>Microbacteriaceae</taxon>
        <taxon>Microbacterium</taxon>
    </lineage>
</organism>
<proteinExistence type="predicted"/>
<comment type="caution">
    <text evidence="1">The sequence shown here is derived from an EMBL/GenBank/DDBJ whole genome shotgun (WGS) entry which is preliminary data.</text>
</comment>
<dbReference type="GO" id="GO:0003989">
    <property type="term" value="F:acetyl-CoA carboxylase activity"/>
    <property type="evidence" value="ECO:0007669"/>
    <property type="project" value="InterPro"/>
</dbReference>
<dbReference type="InterPro" id="IPR032716">
    <property type="entry name" value="ACC_epsilon"/>
</dbReference>
<dbReference type="AlphaFoldDB" id="A0A0M2H5E9"/>
<reference evidence="1 2" key="1">
    <citation type="submission" date="2015-02" db="EMBL/GenBank/DDBJ databases">
        <title>Draft genome sequences of ten Microbacterium spp. with emphasis on heavy metal contaminated environments.</title>
        <authorList>
            <person name="Corretto E."/>
        </authorList>
    </citation>
    <scope>NUCLEOTIDE SEQUENCE [LARGE SCALE GENOMIC DNA]</scope>
    <source>
        <strain evidence="1 2">DSM 12510</strain>
    </source>
</reference>
<dbReference type="Pfam" id="PF13822">
    <property type="entry name" value="ACC_epsilon"/>
    <property type="match status" value="1"/>
</dbReference>